<evidence type="ECO:0008006" key="10">
    <source>
        <dbReference type="Google" id="ProtNLM"/>
    </source>
</evidence>
<dbReference type="InterPro" id="IPR006652">
    <property type="entry name" value="Kelch_1"/>
</dbReference>
<protein>
    <recommendedName>
        <fullName evidence="10">Cell polarity protein-like protein</fullName>
    </recommendedName>
</protein>
<organism evidence="8 9">
    <name type="scientific">Microthyrium microscopicum</name>
    <dbReference type="NCBI Taxonomy" id="703497"/>
    <lineage>
        <taxon>Eukaryota</taxon>
        <taxon>Fungi</taxon>
        <taxon>Dikarya</taxon>
        <taxon>Ascomycota</taxon>
        <taxon>Pezizomycotina</taxon>
        <taxon>Dothideomycetes</taxon>
        <taxon>Dothideomycetes incertae sedis</taxon>
        <taxon>Microthyriales</taxon>
        <taxon>Microthyriaceae</taxon>
        <taxon>Microthyrium</taxon>
    </lineage>
</organism>
<dbReference type="PANTHER" id="PTHR23244:SF456">
    <property type="entry name" value="MULTIPLE EPIDERMAL GROWTH FACTOR-LIKE DOMAINS PROTEIN 8"/>
    <property type="match status" value="1"/>
</dbReference>
<dbReference type="SUPFAM" id="SSF117281">
    <property type="entry name" value="Kelch motif"/>
    <property type="match status" value="1"/>
</dbReference>
<feature type="compositionally biased region" description="Acidic residues" evidence="7">
    <location>
        <begin position="1373"/>
        <end position="1384"/>
    </location>
</feature>
<comment type="subcellular location">
    <subcellularLocation>
        <location evidence="1">Cytoplasm</location>
    </subcellularLocation>
</comment>
<evidence type="ECO:0000313" key="8">
    <source>
        <dbReference type="EMBL" id="KAF2674114.1"/>
    </source>
</evidence>
<evidence type="ECO:0000256" key="2">
    <source>
        <dbReference type="ARBA" id="ARBA00022441"/>
    </source>
</evidence>
<sequence length="1496" mass="163385">MSFLWGKNKKGGPPGALPPATRDISSSHGISAGSDARGPLASGGPGPREGPMERRATVGNSQNPNGPLNASTSSMAPELGPGTNLIRARERAESDATSFQPRPGTSSGKIAPAPIDSPYPWSERRLQFSTNLSPFPRYGAAVNATASRWIYIMGGLVNSQTVKGDLWMIDLTNGAMACYPVNTVAEGPGPRVGHASLLVGNAFIVFGGDTKLEDGDVLDDTLYLLNTSSKQWARASPSGTRPSGRYGHTLNIVGSKIYIYGGQVEGFFFNDLVAFDLNTLQVAGNRWEILIQNEPTSPNLPAPRTNHSVISWQDRLYLFGGTDGTRWFNDVWTYDPATNLWTELDCIGYIPSAREGHSAALVNDVMYIFGGRVQDGTDLGDLVAFKISTRRWYMFQNMGMSPSPRSGHSMTAFGNHIIVLAGEPSSAPRDPAELSQAYILDTTKIRYPTSEPAPGPQQINATPAPGQAQLQSQVAQIPSGAMRKFSNDSGASAMAGSKPRSVATLGSAPESRSESPLQNGNKQPVAGARSIGTTTPVSLQPKIAAHNKIQDASALRAKTPSRSGTNAQYERDTISPTNTSGMQSEPQVNGTYAVQQPQSKSASSVPSRTGSRQQPTSIDSDNRDTPRASVDTPATNYSREIEPQVDSGIGSSPAIAQQNEELAKELEAAKSRNAWYASELALARKAGYQPNSSGNPILDQQAAEVFGDDDRPLIEALLKMKAELTRVQGSIDSQSGATATRIAEIEKQRDVAISEAAYAKAKLAAHGGSSSQIGTPQPDTLRGSISPENDRSNDMSRRLAHSLNNHKELNSKIESLATELESERRARAMAEDTADAAEQRISDLDAYKQRTAGELESLRAELHEVQKAARQEAANAAEAIAAHKLLEADKNELTVKHSRAIEDSQGHTTILDSLRQAVTASTEKADHLERKLDEERQLRTETEQKFAAFKVEHEQRSGELEGLSRRLEDAESLAQRHAEEARTHREAVLSGLGAVASRSMDDSSASDSRVEILTQQLESANVMARQNQDAADLAAERLRRAEERIAGLEAYQEQTTRENLTIRKQAQLAMKELQLSHADKSEAQQRLERSLLDSNALEVQLKTLKHLLDERGINAADVRRSRVLESPSSRYGTPDLNRIRELEQQLDDSVKAHDEMRQVFETREQEVAREWEEKLAALSSDHQGTIKYVRGLEKIFNKMKAEVQRYKSVNAELEKELEATKGGAVSRSVDGASGAEWEKERNSMRKQMTEMEDSVKTSMVALESQISGLKKSLAETEADREQLRKAHSEHEVQINQLHSTARGEIENMQREKQLLEARAIDAERKVQMFLDQFETSVDNYRRLSRLEQQMPRATGSMSGPGGDADSIYSTTTAEEDEAEDTETEESGKPKTGAAGKKSRDRTSMALDSLTTELESLRSKWETTRGNYKLNDKFEFEKPSAPGSASFPSWARAMDTDTESIESQESAERLIQTPNKKPSSSSSQPLAPKSIPTATHT</sequence>
<feature type="coiled-coil region" evidence="6">
    <location>
        <begin position="911"/>
        <end position="987"/>
    </location>
</feature>
<feature type="compositionally biased region" description="Polar residues" evidence="7">
    <location>
        <begin position="560"/>
        <end position="619"/>
    </location>
</feature>
<keyword evidence="3" id="KW-0963">Cytoplasm</keyword>
<evidence type="ECO:0000256" key="6">
    <source>
        <dbReference type="SAM" id="Coils"/>
    </source>
</evidence>
<evidence type="ECO:0000256" key="5">
    <source>
        <dbReference type="ARBA" id="ARBA00023054"/>
    </source>
</evidence>
<dbReference type="SMART" id="SM00612">
    <property type="entry name" value="Kelch"/>
    <property type="match status" value="2"/>
</dbReference>
<dbReference type="Proteomes" id="UP000799302">
    <property type="component" value="Unassembled WGS sequence"/>
</dbReference>
<feature type="region of interest" description="Disordered" evidence="7">
    <location>
        <begin position="446"/>
        <end position="533"/>
    </location>
</feature>
<keyword evidence="4" id="KW-0677">Repeat</keyword>
<feature type="region of interest" description="Disordered" evidence="7">
    <location>
        <begin position="1351"/>
        <end position="1496"/>
    </location>
</feature>
<evidence type="ECO:0000256" key="3">
    <source>
        <dbReference type="ARBA" id="ARBA00022490"/>
    </source>
</evidence>
<evidence type="ECO:0000256" key="7">
    <source>
        <dbReference type="SAM" id="MobiDB-lite"/>
    </source>
</evidence>
<dbReference type="InterPro" id="IPR015915">
    <property type="entry name" value="Kelch-typ_b-propeller"/>
</dbReference>
<keyword evidence="5 6" id="KW-0175">Coiled coil</keyword>
<evidence type="ECO:0000256" key="4">
    <source>
        <dbReference type="ARBA" id="ARBA00022737"/>
    </source>
</evidence>
<dbReference type="FunFam" id="2.120.10.80:FF:000049">
    <property type="entry name" value="Cell polarity protein (Tea1)"/>
    <property type="match status" value="1"/>
</dbReference>
<feature type="coiled-coil region" evidence="6">
    <location>
        <begin position="1259"/>
        <end position="1325"/>
    </location>
</feature>
<feature type="coiled-coil region" evidence="6">
    <location>
        <begin position="1024"/>
        <end position="1058"/>
    </location>
</feature>
<keyword evidence="2" id="KW-0880">Kelch repeat</keyword>
<feature type="compositionally biased region" description="Low complexity" evidence="7">
    <location>
        <begin position="1475"/>
        <end position="1489"/>
    </location>
</feature>
<keyword evidence="9" id="KW-1185">Reference proteome</keyword>
<dbReference type="EMBL" id="MU004230">
    <property type="protein sequence ID" value="KAF2674114.1"/>
    <property type="molecule type" value="Genomic_DNA"/>
</dbReference>
<feature type="region of interest" description="Disordered" evidence="7">
    <location>
        <begin position="548"/>
        <end position="652"/>
    </location>
</feature>
<reference evidence="8" key="1">
    <citation type="journal article" date="2020" name="Stud. Mycol.">
        <title>101 Dothideomycetes genomes: a test case for predicting lifestyles and emergence of pathogens.</title>
        <authorList>
            <person name="Haridas S."/>
            <person name="Albert R."/>
            <person name="Binder M."/>
            <person name="Bloem J."/>
            <person name="Labutti K."/>
            <person name="Salamov A."/>
            <person name="Andreopoulos B."/>
            <person name="Baker S."/>
            <person name="Barry K."/>
            <person name="Bills G."/>
            <person name="Bluhm B."/>
            <person name="Cannon C."/>
            <person name="Castanera R."/>
            <person name="Culley D."/>
            <person name="Daum C."/>
            <person name="Ezra D."/>
            <person name="Gonzalez J."/>
            <person name="Henrissat B."/>
            <person name="Kuo A."/>
            <person name="Liang C."/>
            <person name="Lipzen A."/>
            <person name="Lutzoni F."/>
            <person name="Magnuson J."/>
            <person name="Mondo S."/>
            <person name="Nolan M."/>
            <person name="Ohm R."/>
            <person name="Pangilinan J."/>
            <person name="Park H.-J."/>
            <person name="Ramirez L."/>
            <person name="Alfaro M."/>
            <person name="Sun H."/>
            <person name="Tritt A."/>
            <person name="Yoshinaga Y."/>
            <person name="Zwiers L.-H."/>
            <person name="Turgeon B."/>
            <person name="Goodwin S."/>
            <person name="Spatafora J."/>
            <person name="Crous P."/>
            <person name="Grigoriev I."/>
        </authorList>
    </citation>
    <scope>NUCLEOTIDE SEQUENCE</scope>
    <source>
        <strain evidence="8">CBS 115976</strain>
    </source>
</reference>
<dbReference type="GO" id="GO:0061245">
    <property type="term" value="P:establishment or maintenance of bipolar cell polarity"/>
    <property type="evidence" value="ECO:0007669"/>
    <property type="project" value="TreeGrafter"/>
</dbReference>
<dbReference type="PANTHER" id="PTHR23244">
    <property type="entry name" value="KELCH REPEAT DOMAIN"/>
    <property type="match status" value="1"/>
</dbReference>
<feature type="coiled-coil region" evidence="6">
    <location>
        <begin position="799"/>
        <end position="875"/>
    </location>
</feature>
<feature type="region of interest" description="Disordered" evidence="7">
    <location>
        <begin position="764"/>
        <end position="795"/>
    </location>
</feature>
<dbReference type="OrthoDB" id="45365at2759"/>
<accession>A0A6A6UT52</accession>
<feature type="compositionally biased region" description="Polar residues" evidence="7">
    <location>
        <begin position="95"/>
        <end position="108"/>
    </location>
</feature>
<dbReference type="Gene3D" id="2.120.10.80">
    <property type="entry name" value="Kelch-type beta propeller"/>
    <property type="match status" value="2"/>
</dbReference>
<gene>
    <name evidence="8" type="ORF">BT63DRAFT_2644</name>
</gene>
<feature type="compositionally biased region" description="Polar residues" evidence="7">
    <location>
        <begin position="58"/>
        <end position="75"/>
    </location>
</feature>
<feature type="region of interest" description="Disordered" evidence="7">
    <location>
        <begin position="1"/>
        <end position="116"/>
    </location>
</feature>
<name>A0A6A6UT52_9PEZI</name>
<proteinExistence type="predicted"/>
<dbReference type="Pfam" id="PF24681">
    <property type="entry name" value="Kelch_KLHDC2_KLHL20_DRC7"/>
    <property type="match status" value="1"/>
</dbReference>
<evidence type="ECO:0000313" key="9">
    <source>
        <dbReference type="Proteomes" id="UP000799302"/>
    </source>
</evidence>
<feature type="compositionally biased region" description="Polar residues" evidence="7">
    <location>
        <begin position="768"/>
        <end position="778"/>
    </location>
</feature>
<dbReference type="GO" id="GO:0051285">
    <property type="term" value="C:cell cortex of cell tip"/>
    <property type="evidence" value="ECO:0007669"/>
    <property type="project" value="TreeGrafter"/>
</dbReference>
<evidence type="ECO:0000256" key="1">
    <source>
        <dbReference type="ARBA" id="ARBA00004496"/>
    </source>
</evidence>